<dbReference type="InterPro" id="IPR024787">
    <property type="entry name" value="EcsC"/>
</dbReference>
<gene>
    <name evidence="1" type="ORF">ACFFGV_07905</name>
</gene>
<organism evidence="1 2">
    <name type="scientific">Pontibacillus salicampi</name>
    <dbReference type="NCBI Taxonomy" id="1449801"/>
    <lineage>
        <taxon>Bacteria</taxon>
        <taxon>Bacillati</taxon>
        <taxon>Bacillota</taxon>
        <taxon>Bacilli</taxon>
        <taxon>Bacillales</taxon>
        <taxon>Bacillaceae</taxon>
        <taxon>Pontibacillus</taxon>
    </lineage>
</organism>
<dbReference type="PANTHER" id="PTHR41260:SF1">
    <property type="entry name" value="PROTEIN ECSC"/>
    <property type="match status" value="1"/>
</dbReference>
<name>A0ABV6LM94_9BACI</name>
<keyword evidence="2" id="KW-1185">Reference proteome</keyword>
<dbReference type="RefSeq" id="WP_377346370.1">
    <property type="nucleotide sequence ID" value="NZ_JBHLTP010000004.1"/>
</dbReference>
<reference evidence="1 2" key="1">
    <citation type="submission" date="2024-09" db="EMBL/GenBank/DDBJ databases">
        <authorList>
            <person name="Sun Q."/>
            <person name="Mori K."/>
        </authorList>
    </citation>
    <scope>NUCLEOTIDE SEQUENCE [LARGE SCALE GENOMIC DNA]</scope>
    <source>
        <strain evidence="1 2">NCAIM B.02529</strain>
    </source>
</reference>
<proteinExistence type="predicted"/>
<dbReference type="EMBL" id="JBHLTP010000004">
    <property type="protein sequence ID" value="MFC0523508.1"/>
    <property type="molecule type" value="Genomic_DNA"/>
</dbReference>
<comment type="caution">
    <text evidence="1">The sequence shown here is derived from an EMBL/GenBank/DDBJ whole genome shotgun (WGS) entry which is preliminary data.</text>
</comment>
<accession>A0ABV6LM94</accession>
<evidence type="ECO:0000313" key="1">
    <source>
        <dbReference type="EMBL" id="MFC0523508.1"/>
    </source>
</evidence>
<evidence type="ECO:0000313" key="2">
    <source>
        <dbReference type="Proteomes" id="UP001589836"/>
    </source>
</evidence>
<dbReference type="Pfam" id="PF12787">
    <property type="entry name" value="EcsC"/>
    <property type="match status" value="1"/>
</dbReference>
<protein>
    <submittedName>
        <fullName evidence="1">EcsC family protein</fullName>
    </submittedName>
</protein>
<dbReference type="PANTHER" id="PTHR41260">
    <property type="entry name" value="PROTEIN ECSC"/>
    <property type="match status" value="1"/>
</dbReference>
<sequence>MRQTPYEERVYKEARRFAKQMNRKSSLLQRTSKQIQTNINKRVPDRVHQVVTESVKQMIQISLTSSKYIYPTSIHDGASLEEREEMINTRLQQYKRTAAIEGAGTGAGGIMLGLADFPLLLSIKMKFLFDVGQLYGYDVTKYEERMFILHLFMLAFSSDSKRKEVLQTVIHWEREKEHLKEVDWRTLQMEYRDTIDLVKMLQLVPGLGAIVGAIGNTRLLEQLGETAKNGYRLRKLYSSN</sequence>
<dbReference type="Proteomes" id="UP001589836">
    <property type="component" value="Unassembled WGS sequence"/>
</dbReference>